<name>A0A6C0GNW4_9BACT</name>
<proteinExistence type="predicted"/>
<keyword evidence="1" id="KW-0175">Coiled coil</keyword>
<feature type="coiled-coil region" evidence="1">
    <location>
        <begin position="54"/>
        <end position="100"/>
    </location>
</feature>
<dbReference type="AlphaFoldDB" id="A0A6C0GNW4"/>
<evidence type="ECO:0000256" key="1">
    <source>
        <dbReference type="SAM" id="Coils"/>
    </source>
</evidence>
<dbReference type="RefSeq" id="WP_162445709.1">
    <property type="nucleotide sequence ID" value="NZ_CP048222.1"/>
</dbReference>
<gene>
    <name evidence="2" type="ORF">GXP67_25300</name>
</gene>
<reference evidence="2 3" key="1">
    <citation type="submission" date="2020-01" db="EMBL/GenBank/DDBJ databases">
        <authorList>
            <person name="Kim M.K."/>
        </authorList>
    </citation>
    <scope>NUCLEOTIDE SEQUENCE [LARGE SCALE GENOMIC DNA]</scope>
    <source>
        <strain evidence="2 3">172606-1</strain>
    </source>
</reference>
<dbReference type="KEGG" id="rhoz:GXP67_25300"/>
<dbReference type="Proteomes" id="UP000480178">
    <property type="component" value="Chromosome"/>
</dbReference>
<protein>
    <submittedName>
        <fullName evidence="2">Uncharacterized protein</fullName>
    </submittedName>
</protein>
<evidence type="ECO:0000313" key="2">
    <source>
        <dbReference type="EMBL" id="QHT69725.1"/>
    </source>
</evidence>
<dbReference type="EMBL" id="CP048222">
    <property type="protein sequence ID" value="QHT69725.1"/>
    <property type="molecule type" value="Genomic_DNA"/>
</dbReference>
<organism evidence="2 3">
    <name type="scientific">Rhodocytophaga rosea</name>
    <dbReference type="NCBI Taxonomy" id="2704465"/>
    <lineage>
        <taxon>Bacteria</taxon>
        <taxon>Pseudomonadati</taxon>
        <taxon>Bacteroidota</taxon>
        <taxon>Cytophagia</taxon>
        <taxon>Cytophagales</taxon>
        <taxon>Rhodocytophagaceae</taxon>
        <taxon>Rhodocytophaga</taxon>
    </lineage>
</organism>
<evidence type="ECO:0000313" key="3">
    <source>
        <dbReference type="Proteomes" id="UP000480178"/>
    </source>
</evidence>
<dbReference type="Gene3D" id="1.20.120.20">
    <property type="entry name" value="Apolipoprotein"/>
    <property type="match status" value="1"/>
</dbReference>
<dbReference type="SUPFAM" id="SSF58113">
    <property type="entry name" value="Apolipoprotein A-I"/>
    <property type="match status" value="1"/>
</dbReference>
<keyword evidence="3" id="KW-1185">Reference proteome</keyword>
<accession>A0A6C0GNW4</accession>
<sequence length="105" mass="11550">MQAVIQTIVEKTGITPEQAKTAFDAAFAAIKTKLPDSVSNQMDGLLEGKEFDYKAVMADKIQDLKEEAAEKLDNIREGAAETLEDLKEEAAEKFASLKEGIKKIF</sequence>